<dbReference type="SUPFAM" id="SSF47576">
    <property type="entry name" value="Calponin-homology domain, CH-domain"/>
    <property type="match status" value="1"/>
</dbReference>
<feature type="region of interest" description="Disordered" evidence="4">
    <location>
        <begin position="1210"/>
        <end position="1285"/>
    </location>
</feature>
<evidence type="ECO:0000256" key="3">
    <source>
        <dbReference type="ARBA" id="ARBA00061655"/>
    </source>
</evidence>
<evidence type="ECO:0000256" key="1">
    <source>
        <dbReference type="ARBA" id="ARBA00022553"/>
    </source>
</evidence>
<feature type="compositionally biased region" description="Acidic residues" evidence="4">
    <location>
        <begin position="281"/>
        <end position="292"/>
    </location>
</feature>
<feature type="region of interest" description="Disordered" evidence="4">
    <location>
        <begin position="866"/>
        <end position="911"/>
    </location>
</feature>
<feature type="compositionally biased region" description="Polar residues" evidence="4">
    <location>
        <begin position="2526"/>
        <end position="2539"/>
    </location>
</feature>
<feature type="compositionally biased region" description="Low complexity" evidence="4">
    <location>
        <begin position="1539"/>
        <end position="1561"/>
    </location>
</feature>
<feature type="compositionally biased region" description="Polar residues" evidence="4">
    <location>
        <begin position="323"/>
        <end position="336"/>
    </location>
</feature>
<feature type="compositionally biased region" description="Polar residues" evidence="4">
    <location>
        <begin position="467"/>
        <end position="480"/>
    </location>
</feature>
<dbReference type="EMBL" id="CAKKLH010000121">
    <property type="protein sequence ID" value="CAH0103919.1"/>
    <property type="molecule type" value="Genomic_DNA"/>
</dbReference>
<feature type="compositionally biased region" description="Low complexity" evidence="4">
    <location>
        <begin position="24"/>
        <end position="34"/>
    </location>
</feature>
<dbReference type="Pfam" id="PF00307">
    <property type="entry name" value="CH"/>
    <property type="match status" value="1"/>
</dbReference>
<proteinExistence type="inferred from homology"/>
<feature type="compositionally biased region" description="Polar residues" evidence="4">
    <location>
        <begin position="984"/>
        <end position="997"/>
    </location>
</feature>
<feature type="compositionally biased region" description="Pro residues" evidence="4">
    <location>
        <begin position="2045"/>
        <end position="2059"/>
    </location>
</feature>
<feature type="region of interest" description="Disordered" evidence="4">
    <location>
        <begin position="923"/>
        <end position="997"/>
    </location>
</feature>
<feature type="domain" description="Calponin-homology (CH)" evidence="5">
    <location>
        <begin position="3634"/>
        <end position="3740"/>
    </location>
</feature>
<feature type="compositionally biased region" description="Low complexity" evidence="4">
    <location>
        <begin position="955"/>
        <end position="965"/>
    </location>
</feature>
<feature type="region of interest" description="Disordered" evidence="4">
    <location>
        <begin position="2367"/>
        <end position="2426"/>
    </location>
</feature>
<comment type="caution">
    <text evidence="6">The sequence shown here is derived from an EMBL/GenBank/DDBJ whole genome shotgun (WGS) entry which is preliminary data.</text>
</comment>
<gene>
    <name evidence="6" type="ORF">DGAL_LOCUS6623</name>
</gene>
<feature type="compositionally biased region" description="Low complexity" evidence="4">
    <location>
        <begin position="2938"/>
        <end position="2952"/>
    </location>
</feature>
<feature type="region of interest" description="Disordered" evidence="4">
    <location>
        <begin position="2088"/>
        <end position="2108"/>
    </location>
</feature>
<feature type="compositionally biased region" description="Basic and acidic residues" evidence="4">
    <location>
        <begin position="102"/>
        <end position="112"/>
    </location>
</feature>
<feature type="compositionally biased region" description="Low complexity" evidence="4">
    <location>
        <begin position="113"/>
        <end position="125"/>
    </location>
</feature>
<feature type="region of interest" description="Disordered" evidence="4">
    <location>
        <begin position="212"/>
        <end position="339"/>
    </location>
</feature>
<feature type="region of interest" description="Disordered" evidence="4">
    <location>
        <begin position="3456"/>
        <end position="3572"/>
    </location>
</feature>
<keyword evidence="1" id="KW-0597">Phosphoprotein</keyword>
<feature type="compositionally biased region" description="Acidic residues" evidence="4">
    <location>
        <begin position="3038"/>
        <end position="3067"/>
    </location>
</feature>
<feature type="region of interest" description="Disordered" evidence="4">
    <location>
        <begin position="2732"/>
        <end position="3090"/>
    </location>
</feature>
<feature type="compositionally biased region" description="Basic and acidic residues" evidence="4">
    <location>
        <begin position="2232"/>
        <end position="2249"/>
    </location>
</feature>
<feature type="compositionally biased region" description="Polar residues" evidence="4">
    <location>
        <begin position="2732"/>
        <end position="2741"/>
    </location>
</feature>
<feature type="compositionally biased region" description="Polar residues" evidence="4">
    <location>
        <begin position="1385"/>
        <end position="1409"/>
    </location>
</feature>
<feature type="compositionally biased region" description="Polar residues" evidence="4">
    <location>
        <begin position="66"/>
        <end position="79"/>
    </location>
</feature>
<dbReference type="OrthoDB" id="6381429at2759"/>
<dbReference type="PROSITE" id="PS50021">
    <property type="entry name" value="CH"/>
    <property type="match status" value="1"/>
</dbReference>
<feature type="region of interest" description="Disordered" evidence="4">
    <location>
        <begin position="2566"/>
        <end position="2705"/>
    </location>
</feature>
<feature type="compositionally biased region" description="Low complexity" evidence="4">
    <location>
        <begin position="2178"/>
        <end position="2198"/>
    </location>
</feature>
<feature type="region of interest" description="Disordered" evidence="4">
    <location>
        <begin position="2444"/>
        <end position="2547"/>
    </location>
</feature>
<evidence type="ECO:0000313" key="7">
    <source>
        <dbReference type="Proteomes" id="UP000789390"/>
    </source>
</evidence>
<feature type="compositionally biased region" description="Polar residues" evidence="4">
    <location>
        <begin position="2316"/>
        <end position="2329"/>
    </location>
</feature>
<feature type="region of interest" description="Disordered" evidence="4">
    <location>
        <begin position="1332"/>
        <end position="1412"/>
    </location>
</feature>
<feature type="compositionally biased region" description="Low complexity" evidence="4">
    <location>
        <begin position="171"/>
        <end position="188"/>
    </location>
</feature>
<sequence>MKSSSSIPRLTSTPISAQKGKKQPAAAESPAADDSVTEFLQLEKEIQSEKVEDSSVKTTGIKRPVVSSNNRPTTPISSRKTAEPVSTRSTTSSRVTSVSSTADKKGMAKKVETTSSRSSTTTTTTARKELASPSSSKPGSSIGRPTMIRTVETTRTITVRDRDEDKPWRVNSSTSSSNRSKGISGIGRPARKDLHNNVMSVVEKYVDTEGCALHGSHPHIHDDDDGHHHHNHGHSPSPPPPAPEDQKPEEEEEEEEEPVAPPPQTNGVADEADDLPAAAAQEEETPVEEEEEVVRPPREENLLQRPKKLSVTTTMPMEGAVESATSPLNKSGSRLSIASPVLGSPSVVKKARSLFHSDSFDGSSETPKTVAEPTVTGGTASISKIRSSFESSSSSSTTNTSTIKRENTKLWEPQGRINKLDRPSLVKDVPAEPSNMSKSSSIVRNSSGLFSKSRSPSPAKEIATPTAPVTMSPRQPTDTATPAVPADVITPIQSSGQANQVIEEIEDLTLLENMLNTATNYDDRSRIRAHIRTVKKKLGLSISSPMPQRKSTSVTTAPKPAEPAVNRNKLPDFKKKESVVQPQMVAEPKKEVVEQPPPPQQQQQPEPFKVAQQILENVEMSSSVYSTTSEVTEETTSESVSRKTSLTQKVRKISQPYDCRSETKEFVPRVTEEQPTVTVADGGQDQQVNGDVNTPASDQEGSSSETGSPKLSRAPWRRQSSEANMIKTPTHLPEPESNPETLDITSSYGTGPMDENGRPLFGLGALRRRPTKPLNLPGASEEGQPPQPIIIERSQTLTELQKLHESQTVQQQPKGELEPVEKPRAKLRDTFTNSMDTESDGDRAEPIISERSQALREIIRIHEQQVSSAEATAVEVPPPSPTRPKAKLKDSFVAPIDSPDEPDQHSMEQMIERSESFQTIIKRHQELSTSQTPTGPLASPPMKRPGILKKPKDWSSPSPQEVPSPVKEDQVTSSMTTSSRKTSVEVTTMESTGNRKASIESSIEIQLNPVQSSSIVVTEIPASGLMDRRSSGVATTYSTIQYNSVQDVKMDNRRGTQQPRKFSIDVEPSPMTHTSSVTLPTTGNPSAPGSRVVAAPPAPFVLSGDTTGHSIRSTSTFQLQQQSNSSSSFSSTGRNTSTVVAPALAPIPTGDDPTPWRRKSIPREPSIPRDTEVAAAAVPSAPITAEIPPAQPQQPVQSRVSMAKLSMNHEAAPPPVQTSNYNASPLPLRSNRISSSSTSANESTTTTTTSTSSSPFQRTGSINNRYRPSQPENNAPFGSGGEAKVKTLPATGASVRALAQKFLITGEEKSQPQVSKTAAYPKAGLIFRSNSFRSQNNADGTGSAMGLVRSESLRISPARSRVSMDRQSQERSMDENGTSSRRESSNTFVSSTERRTSSYNQSSTSTVNEPSAVAAPIETLTLTTTTTSKSFLQDRTPVRGMQDIIGRMRAGDAGSGANSSEDERSLSLLNKLIGAQILVQCTEQAASSAIGVTGDNKTNPQGSAQSFTSSTEERSADGTRLSRTQQGTSFESGQDDDSGTSWTRRSSSTAKFQTTRTSTTGTGSGHPTLLSITSDDHIGNGVAGGIGIGTGMAQTSTSIPGTAAGSSSSSASRASGSVIDGIDINTCTDDFKLNELLDNCNDYETRRQIRARIKTLLTDVKGKSTMATLFLLLHILLLLPLLFLLLLLVLQTYRWSIQRQIATSWIGSVGKLNTESTTQQQQQAEALPPPPPIANDLPPHPAALQSQESGELFDSGTESGEDSTTQSNHSQSDLNSFMANLAKLSLEQHQPSQQQQQQQQQQQAIVPCDAESIIPAARDFLLQVDSVLDRLKTSLQPDDLAEFNAHAPMADHQEVLHQHLASGGLDKQWRIHPQQQSELIGLIDRLKTSLHHLQSTDNQPSAAVESPVVVAAAAPVVPVKTPVTTPTVPSSPANKQIKPVASSAINEKVDNETKSSKVQSKQLNNNNTTKPTTITVASPAGSVNSMTGITCVKLRAKTFTTTPVERPVSRPNSFLLNVSNDPSGERQINRLSWRSSSEPNTPVTSPSPTPTPSPLPPPKIHWRSPKDFLANNTTTTTAAVCRPVWCRDTSSSSSNNNNNNSSSSTPGKIKLLEKSGIRGRFVQPELNPAPVVTQKTPAPAVRLPSFSLNKVQQPASPPSHQQSRPQTPQTPQTPPAQGPFQQQPSRPLLLQKQQQQSKPTERPVQKQQQLTEKPVVQQKQTERPVVQLKQPTMEEKQQPIEKTVEKQPEEVVNSSSNRNKSKDNSNVPWKVKLAKKKAERSQTTTGMDGQVSVDLRKSIRMAAATRKSMEDVREVGNSTEPTTPAASFKLTSESAGYPLLKQKSLGELYAPRLPKPFTRSESVGAAGSLTMTPLNTPNSSSLVKKFNWSNNNSRSSSVDRMASDLSSAPQTPLSPDPPSPVVMAAGLMPSKSGHSWVLSMKAAAPVPSTKSPAAVATPESPKVPQPVVQMTEEKETKKPMEQVKTVEKEPEESEDDDEEEEIEEVVTVGVLNLGAKDEQVKPAPEPSTTTQLERQTSSDLKSDPSAGLFTPAETLQIAIHKAAIKASLSRQMSERNICEPLSPSVTDPESPMDKKTQQQHPLAEVKPKKSSSSVVDAMKNLPQLIRAKTSPKLTPPPSAFNFKSTPVTAPPPTTQPEAPKKAADPSPAVVAPIDESAKESIDNEKKIAPVDPAEPPPLINPAIQKELQKAEQYIKAAMAPIPSWKERARRSNTVAFSSGPGSSWRPVQAPSQITIKTENDRKFQNLFQKNAESHSAGRSLPSDPSGGGMWTNKFSNIRSSFESRPTSTATTPTQSRSRRSSADDNPAAQVPSITAGHLQFQIKPELEKLAAAAAPQPSPPPPAIPPKMTKPSPQPEVKQSPKLPQKQFKPLPEVKEQPKSTKQIEPVKMKPATKLPQPEEPKPASSINMRMIPTLPQSNYSNGSIRSSSVGGTSAPHQLPSPLAIRKRPEETKETAPVQHVRMTVQTSSSTSRLNQSPPTKVSAPSAPVVQCPSIRRLRNDRSCSSVRTQSSFRSDSKDDDDEEEDQEGDDEASSSTSSDDDEEEEPEKSTLPSVKVQPPTPAASSSISGLKNLTKILQKFSVPDESPTFPSQNRFNSSGIIKKSFSSHQIRSTTTPPAFLGGLSSNDLGGLSRTKSSSGFGCIPPPSSLTLTGLRSTSDNISSAILPPPSSVAGSHYVEAPGPTLVGLVARNVMSSAMSTAGSSSNSIASSALNYSAANLKPASVTSDLSPTSLLMKSVSSTRIVSEAKQHLERPKSLVLNSTTTTHSLIPPENSPGLLRRNASVGTKQYEASLSPDSAEKKQREILQFFGSSSTSFPAVSPLPVAPPPVTTPKTMVNHHAAAARSVLRQFSLDNNSGSSDVDELFNQLLADQILSPEASVGHHRFGLENPLSVESSLGVGGRDNKQTSRNKFADRRKAWEDSTCTSITLHSSLMSSDAGNMSSRPTDMIQRSSNNAFGSSTVQSKTEVTTTRQSNFSRSGQPGQSAFSKFQQLDQSIKSSTSATTSITTTTSTTTSGGGGLLGVPQQEKQPSRPTTPNFLSVPASPRPRLNTAEIKERILKFCKRATEDYQNVMTSQVSVLAVTRYFLGLLCVASGGPMQGLMGGGLSRSASGIKDFLLQWCQSRTRGYKNVQIENFSSSWNDGLAFCALIHHFYPDAFDYNQLEAKNKRYNFTLAFKTADEKAGIAPLLDVEDMVLMARPDWKCVFTYVQSFYRRFKDE</sequence>
<feature type="compositionally biased region" description="Low complexity" evidence="4">
    <location>
        <begin position="132"/>
        <end position="141"/>
    </location>
</feature>
<feature type="region of interest" description="Disordered" evidence="4">
    <location>
        <begin position="1106"/>
        <end position="1173"/>
    </location>
</feature>
<feature type="region of interest" description="Disordered" evidence="4">
    <location>
        <begin position="3414"/>
        <end position="3439"/>
    </location>
</feature>
<organism evidence="6 7">
    <name type="scientific">Daphnia galeata</name>
    <dbReference type="NCBI Taxonomy" id="27404"/>
    <lineage>
        <taxon>Eukaryota</taxon>
        <taxon>Metazoa</taxon>
        <taxon>Ecdysozoa</taxon>
        <taxon>Arthropoda</taxon>
        <taxon>Crustacea</taxon>
        <taxon>Branchiopoda</taxon>
        <taxon>Diplostraca</taxon>
        <taxon>Cladocera</taxon>
        <taxon>Anomopoda</taxon>
        <taxon>Daphniidae</taxon>
        <taxon>Daphnia</taxon>
    </lineage>
</organism>
<evidence type="ECO:0000259" key="5">
    <source>
        <dbReference type="PROSITE" id="PS50021"/>
    </source>
</evidence>
<reference evidence="6" key="1">
    <citation type="submission" date="2021-11" db="EMBL/GenBank/DDBJ databases">
        <authorList>
            <person name="Schell T."/>
        </authorList>
    </citation>
    <scope>NUCLEOTIDE SEQUENCE</scope>
    <source>
        <strain evidence="6">M5</strain>
    </source>
</reference>
<feature type="region of interest" description="Disordered" evidence="4">
    <location>
        <begin position="805"/>
        <end position="847"/>
    </location>
</feature>
<feature type="compositionally biased region" description="Low complexity" evidence="4">
    <location>
        <begin position="2152"/>
        <end position="2170"/>
    </location>
</feature>
<dbReference type="SMART" id="SM00033">
    <property type="entry name" value="CH"/>
    <property type="match status" value="1"/>
</dbReference>
<feature type="compositionally biased region" description="Low complexity" evidence="4">
    <location>
        <begin position="601"/>
        <end position="612"/>
    </location>
</feature>
<feature type="region of interest" description="Disordered" evidence="4">
    <location>
        <begin position="1"/>
        <end position="195"/>
    </location>
</feature>
<name>A0A8J2RVN6_9CRUS</name>
<feature type="compositionally biased region" description="Low complexity" evidence="4">
    <location>
        <begin position="1923"/>
        <end position="1933"/>
    </location>
</feature>
<dbReference type="PANTHER" id="PTHR23167:SF88">
    <property type="entry name" value="CALPONIN-HOMOLOGY (CH) DOMAIN-CONTAINING PROTEIN"/>
    <property type="match status" value="1"/>
</dbReference>
<feature type="compositionally biased region" description="Low complexity" evidence="4">
    <location>
        <begin position="2803"/>
        <end position="2815"/>
    </location>
</feature>
<feature type="compositionally biased region" description="Low complexity" evidence="4">
    <location>
        <begin position="1112"/>
        <end position="1138"/>
    </location>
</feature>
<dbReference type="CDD" id="cd21200">
    <property type="entry name" value="CH_SMTN-like"/>
    <property type="match status" value="1"/>
</dbReference>
<dbReference type="InterPro" id="IPR036872">
    <property type="entry name" value="CH_dom_sf"/>
</dbReference>
<feature type="compositionally biased region" description="Polar residues" evidence="4">
    <location>
        <begin position="541"/>
        <end position="556"/>
    </location>
</feature>
<dbReference type="FunFam" id="1.10.418.10:FF:000009">
    <property type="entry name" value="smoothelin isoform X2"/>
    <property type="match status" value="1"/>
</dbReference>
<feature type="compositionally biased region" description="Low complexity" evidence="4">
    <location>
        <begin position="2035"/>
        <end position="2044"/>
    </location>
</feature>
<feature type="compositionally biased region" description="Basic and acidic residues" evidence="4">
    <location>
        <begin position="3424"/>
        <end position="3439"/>
    </location>
</feature>
<comment type="similarity">
    <text evidence="3">Belongs to the smoothelin family.</text>
</comment>
<feature type="compositionally biased region" description="Polar residues" evidence="4">
    <location>
        <begin position="1071"/>
        <end position="1087"/>
    </location>
</feature>
<feature type="compositionally biased region" description="Basic and acidic residues" evidence="4">
    <location>
        <begin position="158"/>
        <end position="168"/>
    </location>
</feature>
<dbReference type="InterPro" id="IPR050540">
    <property type="entry name" value="F-actin_Monoox_Mical"/>
</dbReference>
<dbReference type="Proteomes" id="UP000789390">
    <property type="component" value="Unassembled WGS sequence"/>
</dbReference>
<feature type="compositionally biased region" description="Polar residues" evidence="4">
    <location>
        <begin position="738"/>
        <end position="749"/>
    </location>
</feature>
<feature type="compositionally biased region" description="Basic and acidic residues" evidence="4">
    <location>
        <begin position="815"/>
        <end position="829"/>
    </location>
</feature>
<feature type="compositionally biased region" description="Basic and acidic residues" evidence="4">
    <location>
        <begin position="2471"/>
        <end position="2488"/>
    </location>
</feature>
<feature type="compositionally biased region" description="Low complexity" evidence="4">
    <location>
        <begin position="2090"/>
        <end position="2104"/>
    </location>
</feature>
<evidence type="ECO:0000313" key="6">
    <source>
        <dbReference type="EMBL" id="CAH0103919.1"/>
    </source>
</evidence>
<feature type="compositionally biased region" description="Basic and acidic residues" evidence="4">
    <location>
        <begin position="293"/>
        <end position="302"/>
    </location>
</feature>
<feature type="compositionally biased region" description="Polar residues" evidence="4">
    <location>
        <begin position="3549"/>
        <end position="3561"/>
    </location>
</feature>
<feature type="compositionally biased region" description="Basic and acidic residues" evidence="4">
    <location>
        <begin position="1362"/>
        <end position="1384"/>
    </location>
</feature>
<feature type="region of interest" description="Disordered" evidence="4">
    <location>
        <begin position="2149"/>
        <end position="2292"/>
    </location>
</feature>
<dbReference type="Gene3D" id="1.10.418.10">
    <property type="entry name" value="Calponin-like domain"/>
    <property type="match status" value="1"/>
</dbReference>
<feature type="compositionally biased region" description="Polar residues" evidence="4">
    <location>
        <begin position="2792"/>
        <end position="2802"/>
    </location>
</feature>
<feature type="compositionally biased region" description="Basic and acidic residues" evidence="4">
    <location>
        <begin position="2675"/>
        <end position="2688"/>
    </location>
</feature>
<feature type="compositionally biased region" description="Pro residues" evidence="4">
    <location>
        <begin position="1727"/>
        <end position="1741"/>
    </location>
</feature>
<feature type="region of interest" description="Disordered" evidence="4">
    <location>
        <begin position="1714"/>
        <end position="1772"/>
    </location>
</feature>
<feature type="compositionally biased region" description="Polar residues" evidence="4">
    <location>
        <begin position="2984"/>
        <end position="3000"/>
    </location>
</feature>
<feature type="region of interest" description="Disordered" evidence="4">
    <location>
        <begin position="2304"/>
        <end position="2329"/>
    </location>
</feature>
<feature type="region of interest" description="Disordered" evidence="4">
    <location>
        <begin position="357"/>
        <end position="482"/>
    </location>
</feature>
<feature type="region of interest" description="Disordered" evidence="4">
    <location>
        <begin position="540"/>
        <end position="612"/>
    </location>
</feature>
<protein>
    <recommendedName>
        <fullName evidence="5">Calponin-homology (CH) domain-containing protein</fullName>
    </recommendedName>
</protein>
<feature type="compositionally biased region" description="Low complexity" evidence="4">
    <location>
        <begin position="148"/>
        <end position="157"/>
    </location>
</feature>
<feature type="compositionally biased region" description="Acidic residues" evidence="4">
    <location>
        <begin position="2489"/>
        <end position="2504"/>
    </location>
</feature>
<feature type="compositionally biased region" description="Pro residues" evidence="4">
    <location>
        <begin position="2856"/>
        <end position="2865"/>
    </location>
</feature>
<evidence type="ECO:0000256" key="2">
    <source>
        <dbReference type="ARBA" id="ARBA00023054"/>
    </source>
</evidence>
<dbReference type="PANTHER" id="PTHR23167">
    <property type="entry name" value="CALPONIN HOMOLOGY DOMAIN-CONTAINING PROTEIN DDB_G0272472-RELATED"/>
    <property type="match status" value="1"/>
</dbReference>
<feature type="compositionally biased region" description="Polar residues" evidence="4">
    <location>
        <begin position="1495"/>
        <end position="1510"/>
    </location>
</feature>
<feature type="region of interest" description="Disordered" evidence="4">
    <location>
        <begin position="2003"/>
        <end position="2066"/>
    </location>
</feature>
<feature type="compositionally biased region" description="Low complexity" evidence="4">
    <location>
        <begin position="85"/>
        <end position="101"/>
    </location>
</feature>
<feature type="compositionally biased region" description="Polar residues" evidence="4">
    <location>
        <begin position="3456"/>
        <end position="3520"/>
    </location>
</feature>
<feature type="compositionally biased region" description="Acidic residues" evidence="4">
    <location>
        <begin position="247"/>
        <end position="258"/>
    </location>
</feature>
<feature type="compositionally biased region" description="Basic and acidic residues" evidence="4">
    <location>
        <begin position="569"/>
        <end position="578"/>
    </location>
</feature>
<feature type="compositionally biased region" description="Low complexity" evidence="4">
    <location>
        <begin position="972"/>
        <end position="981"/>
    </location>
</feature>
<dbReference type="InterPro" id="IPR001715">
    <property type="entry name" value="CH_dom"/>
</dbReference>
<keyword evidence="2" id="KW-0175">Coiled coil</keyword>
<feature type="compositionally biased region" description="Basic and acidic residues" evidence="4">
    <location>
        <begin position="659"/>
        <end position="672"/>
    </location>
</feature>
<feature type="compositionally biased region" description="Low complexity" evidence="4">
    <location>
        <begin position="1964"/>
        <end position="1975"/>
    </location>
</feature>
<feature type="compositionally biased region" description="Polar residues" evidence="4">
    <location>
        <begin position="434"/>
        <end position="456"/>
    </location>
</feature>
<evidence type="ECO:0000256" key="4">
    <source>
        <dbReference type="SAM" id="MobiDB-lite"/>
    </source>
</evidence>
<dbReference type="InterPro" id="IPR022189">
    <property type="entry name" value="SMTN"/>
</dbReference>
<feature type="compositionally biased region" description="Polar residues" evidence="4">
    <location>
        <begin position="2010"/>
        <end position="2022"/>
    </location>
</feature>
<feature type="region of interest" description="Disordered" evidence="4">
    <location>
        <begin position="1051"/>
        <end position="1091"/>
    </location>
</feature>
<feature type="compositionally biased region" description="Low complexity" evidence="4">
    <location>
        <begin position="1234"/>
        <end position="1254"/>
    </location>
</feature>
<feature type="compositionally biased region" description="Low complexity" evidence="4">
    <location>
        <begin position="2878"/>
        <end position="2891"/>
    </location>
</feature>
<feature type="compositionally biased region" description="Polar residues" evidence="4">
    <location>
        <begin position="684"/>
        <end position="709"/>
    </location>
</feature>
<accession>A0A8J2RVN6</accession>
<feature type="compositionally biased region" description="Polar residues" evidence="4">
    <location>
        <begin position="2369"/>
        <end position="2382"/>
    </location>
</feature>
<feature type="region of interest" description="Disordered" evidence="4">
    <location>
        <begin position="1923"/>
        <end position="1976"/>
    </location>
</feature>
<keyword evidence="7" id="KW-1185">Reference proteome</keyword>
<feature type="compositionally biased region" description="Low complexity" evidence="4">
    <location>
        <begin position="381"/>
        <end position="402"/>
    </location>
</feature>
<feature type="compositionally biased region" description="Basic and acidic residues" evidence="4">
    <location>
        <begin position="902"/>
        <end position="911"/>
    </location>
</feature>
<feature type="compositionally biased region" description="Polar residues" evidence="4">
    <location>
        <begin position="1"/>
        <end position="16"/>
    </location>
</feature>
<feature type="compositionally biased region" description="Polar residues" evidence="4">
    <location>
        <begin position="1756"/>
        <end position="1772"/>
    </location>
</feature>
<feature type="region of interest" description="Disordered" evidence="4">
    <location>
        <begin position="1491"/>
        <end position="1571"/>
    </location>
</feature>
<feature type="compositionally biased region" description="Low complexity" evidence="4">
    <location>
        <begin position="2387"/>
        <end position="2396"/>
    </location>
</feature>
<dbReference type="Pfam" id="PF12510">
    <property type="entry name" value="Smoothelin"/>
    <property type="match status" value="2"/>
</dbReference>
<feature type="compositionally biased region" description="Low complexity" evidence="4">
    <location>
        <begin position="3521"/>
        <end position="3537"/>
    </location>
</feature>
<feature type="region of interest" description="Disordered" evidence="4">
    <location>
        <begin position="625"/>
        <end position="787"/>
    </location>
</feature>
<feature type="compositionally biased region" description="Polar residues" evidence="4">
    <location>
        <begin position="1521"/>
        <end position="1532"/>
    </location>
</feature>
<feature type="compositionally biased region" description="Basic and acidic residues" evidence="4">
    <location>
        <begin position="41"/>
        <end position="55"/>
    </location>
</feature>
<feature type="compositionally biased region" description="Polar residues" evidence="4">
    <location>
        <begin position="1255"/>
        <end position="1273"/>
    </location>
</feature>